<dbReference type="Proteomes" id="UP000567067">
    <property type="component" value="Unassembled WGS sequence"/>
</dbReference>
<reference evidence="1 2" key="1">
    <citation type="submission" date="2020-08" db="EMBL/GenBank/DDBJ databases">
        <title>Genomic Encyclopedia of Type Strains, Phase III (KMG-III): the genomes of soil and plant-associated and newly described type strains.</title>
        <authorList>
            <person name="Whitman W."/>
        </authorList>
    </citation>
    <scope>NUCLEOTIDE SEQUENCE [LARGE SCALE GENOMIC DNA]</scope>
    <source>
        <strain evidence="1 2">CECT 8693</strain>
    </source>
</reference>
<organism evidence="1 2">
    <name type="scientific">Fontibacillus solani</name>
    <dbReference type="NCBI Taxonomy" id="1572857"/>
    <lineage>
        <taxon>Bacteria</taxon>
        <taxon>Bacillati</taxon>
        <taxon>Bacillota</taxon>
        <taxon>Bacilli</taxon>
        <taxon>Bacillales</taxon>
        <taxon>Paenibacillaceae</taxon>
        <taxon>Fontibacillus</taxon>
    </lineage>
</organism>
<sequence length="67" mass="7783">MIKLAFWKKKATGFSKNSNVRDIKSQKCSRCGKYKLIAFYADEYGGVKGLCKECRKEIEKTRELFPI</sequence>
<evidence type="ECO:0000313" key="1">
    <source>
        <dbReference type="EMBL" id="MBA9086397.1"/>
    </source>
</evidence>
<dbReference type="EMBL" id="JACJIP010000018">
    <property type="protein sequence ID" value="MBA9086397.1"/>
    <property type="molecule type" value="Genomic_DNA"/>
</dbReference>
<keyword evidence="2" id="KW-1185">Reference proteome</keyword>
<gene>
    <name evidence="1" type="ORF">FHR92_002875</name>
</gene>
<accession>A0A7W3SUC5</accession>
<comment type="caution">
    <text evidence="1">The sequence shown here is derived from an EMBL/GenBank/DDBJ whole genome shotgun (WGS) entry which is preliminary data.</text>
</comment>
<evidence type="ECO:0000313" key="2">
    <source>
        <dbReference type="Proteomes" id="UP000567067"/>
    </source>
</evidence>
<name>A0A7W3SUC5_9BACL</name>
<dbReference type="AlphaFoldDB" id="A0A7W3SUC5"/>
<proteinExistence type="predicted"/>
<protein>
    <submittedName>
        <fullName evidence="1">Uncharacterized protein</fullName>
    </submittedName>
</protein>